<gene>
    <name evidence="3" type="ORF">MNBD_BACTEROID01-796</name>
</gene>
<protein>
    <recommendedName>
        <fullName evidence="2">ASPIC/UnbV domain-containing protein</fullName>
    </recommendedName>
</protein>
<dbReference type="InterPro" id="IPR011519">
    <property type="entry name" value="UnbV_ASPIC"/>
</dbReference>
<keyword evidence="1" id="KW-0732">Signal</keyword>
<feature type="domain" description="ASPIC/UnbV" evidence="2">
    <location>
        <begin position="523"/>
        <end position="587"/>
    </location>
</feature>
<dbReference type="SUPFAM" id="SSF69318">
    <property type="entry name" value="Integrin alpha N-terminal domain"/>
    <property type="match status" value="3"/>
</dbReference>
<dbReference type="Gene3D" id="2.130.10.130">
    <property type="entry name" value="Integrin alpha, N-terminal"/>
    <property type="match status" value="4"/>
</dbReference>
<proteinExistence type="predicted"/>
<evidence type="ECO:0000313" key="3">
    <source>
        <dbReference type="EMBL" id="VAW17422.1"/>
    </source>
</evidence>
<name>A0A3B0TSI9_9ZZZZ</name>
<sequence length="1112" mass="122663">MRSLPYLLLIFVFSCSPGGEERESLFTLMPPSVTHIDFINKLTETEEFNIIEYLYFNNGAGVAAGDINNDGLIDLYFTSNQLPNKLYLNRGNFNFEDITEKAGVAGGGDWATGVTMADVDGDGLLDIYVCHVGDYKGLQGRNQLFINQGGLTFKEEAHEYGLDFQGFSTQAAFFDYDMDGDLDMYLLNHSIHTSRSYGGVTLRLDKDVRAGDRLYRNDEVGGRRFFRDVTGQSGIYSSQIGYGLGVNICDINNDGFPDIYVSNDFHENDYLYINSGDGTFSEQLTKMLAHTSRSSMGNDVGDFNNDGLLDVVVLDMLPDEEGIRKQSGGEDDYELFQLKLKYGYYYQFVRNTLQLNLGGGLFSEIGRLAGVYATDWSWSPLFCDVDNDGWKDIFITNGIYRRANDLDYVKFLTGGNRYFPAQDNSGVPDHVLYEKMPLYPNINYIYKNNGDLTFSNMAKEWGFDTRSYSNGSTYADLDNDGGLDLIVNNINDPAFIYRNNTTAQSGNHFLSVVLKGGGLNTRGVGSRVTLYYKGQKQVVEQFATRGFMSATSDVLHFGLGPVKVIDSMVVRWPDRSVQTIKDVKVDKKAVLEMKNAVKPVRSNYQGQGKRKLFAPTLLPGLQYRHKEDAYTDLVQGHLTPHSLSAEGPPLAVGDVNGDGLDDLFVGGAKGQAAMMFIQQNDGVFKALDVPLFIKDRYTEDIDAALFDADGDGDSDLYIVRGGNEAAIGNPLLADRLLINDGEGGFNKCAKGALPFMAYNGSCVRPGDFDGDGDLDLFVGSRSVPGAYGWPPGQFLLENNGQGVFKDVTDVRIKGLKNAGMVTDASWIDYDRDGDQDLVLVGEWMKVCIYRNEKGHFTDVTGAAGLDETSGWWNCIQVADVDRDGDLDLIGGNLGLNSLLKASVKEPVEMYLNDFDNNGSFDQVICSYQNGTSYPVASLDQLAGQIAGLKKKYPNYSDFGGKTAKDIFGKGILEQSVLKRAVLLKSCLFLNNGDGIFETCELPKAAQFSPVRDILVHDFDLDGRMDLVLVGNDYAVRPSFGRYDASYGWCLLGEKGHGYNALMPVESGLVIKGDARRVRTIEVMGEHYIVAAVNNGSLQFFQLLRQGATSQAD</sequence>
<reference evidence="3" key="1">
    <citation type="submission" date="2018-06" db="EMBL/GenBank/DDBJ databases">
        <authorList>
            <person name="Zhirakovskaya E."/>
        </authorList>
    </citation>
    <scope>NUCLEOTIDE SEQUENCE</scope>
</reference>
<organism evidence="3">
    <name type="scientific">hydrothermal vent metagenome</name>
    <dbReference type="NCBI Taxonomy" id="652676"/>
    <lineage>
        <taxon>unclassified sequences</taxon>
        <taxon>metagenomes</taxon>
        <taxon>ecological metagenomes</taxon>
    </lineage>
</organism>
<dbReference type="AlphaFoldDB" id="A0A3B0TSI9"/>
<dbReference type="PANTHER" id="PTHR16026:SF0">
    <property type="entry name" value="CARTILAGE ACIDIC PROTEIN 1"/>
    <property type="match status" value="1"/>
</dbReference>
<accession>A0A3B0TSI9</accession>
<evidence type="ECO:0000259" key="2">
    <source>
        <dbReference type="Pfam" id="PF07593"/>
    </source>
</evidence>
<dbReference type="EMBL" id="UOEP01000073">
    <property type="protein sequence ID" value="VAW17422.1"/>
    <property type="molecule type" value="Genomic_DNA"/>
</dbReference>
<dbReference type="Pfam" id="PF07593">
    <property type="entry name" value="UnbV_ASPIC"/>
    <property type="match status" value="1"/>
</dbReference>
<dbReference type="PROSITE" id="PS51257">
    <property type="entry name" value="PROKAR_LIPOPROTEIN"/>
    <property type="match status" value="1"/>
</dbReference>
<dbReference type="InterPro" id="IPR027039">
    <property type="entry name" value="Crtac1"/>
</dbReference>
<evidence type="ECO:0000256" key="1">
    <source>
        <dbReference type="ARBA" id="ARBA00022729"/>
    </source>
</evidence>
<dbReference type="PANTHER" id="PTHR16026">
    <property type="entry name" value="CARTILAGE ACIDIC PROTEIN 1"/>
    <property type="match status" value="1"/>
</dbReference>
<dbReference type="InterPro" id="IPR028994">
    <property type="entry name" value="Integrin_alpha_N"/>
</dbReference>
<dbReference type="Pfam" id="PF13517">
    <property type="entry name" value="FG-GAP_3"/>
    <property type="match status" value="4"/>
</dbReference>
<dbReference type="InterPro" id="IPR013517">
    <property type="entry name" value="FG-GAP"/>
</dbReference>